<dbReference type="Proteomes" id="UP001064489">
    <property type="component" value="Chromosome 6"/>
</dbReference>
<evidence type="ECO:0000313" key="2">
    <source>
        <dbReference type="Proteomes" id="UP001064489"/>
    </source>
</evidence>
<gene>
    <name evidence="1" type="ORF">LWI28_027418</name>
</gene>
<keyword evidence="2" id="KW-1185">Reference proteome</keyword>
<accession>A0AAD5JBC1</accession>
<dbReference type="EMBL" id="JAJSOW010000004">
    <property type="protein sequence ID" value="KAI9192755.1"/>
    <property type="molecule type" value="Genomic_DNA"/>
</dbReference>
<evidence type="ECO:0000313" key="1">
    <source>
        <dbReference type="EMBL" id="KAI9192755.1"/>
    </source>
</evidence>
<dbReference type="AlphaFoldDB" id="A0AAD5JBC1"/>
<proteinExistence type="predicted"/>
<reference evidence="1" key="2">
    <citation type="submission" date="2023-02" db="EMBL/GenBank/DDBJ databases">
        <authorList>
            <person name="Swenson N.G."/>
            <person name="Wegrzyn J.L."/>
            <person name="Mcevoy S.L."/>
        </authorList>
    </citation>
    <scope>NUCLEOTIDE SEQUENCE</scope>
    <source>
        <strain evidence="1">91603</strain>
        <tissue evidence="1">Leaf</tissue>
    </source>
</reference>
<name>A0AAD5JBC1_ACENE</name>
<protein>
    <submittedName>
        <fullName evidence="1">Uncharacterized protein</fullName>
    </submittedName>
</protein>
<sequence>MLSIWARPGQTCPTSQLKMAGMLVPCRAVPRHTGPPRLGMHMGRAKPNAKQFRRYFLEKKIQRRFSTHLLPLHGLF</sequence>
<comment type="caution">
    <text evidence="1">The sequence shown here is derived from an EMBL/GenBank/DDBJ whole genome shotgun (WGS) entry which is preliminary data.</text>
</comment>
<organism evidence="1 2">
    <name type="scientific">Acer negundo</name>
    <name type="common">Box elder</name>
    <dbReference type="NCBI Taxonomy" id="4023"/>
    <lineage>
        <taxon>Eukaryota</taxon>
        <taxon>Viridiplantae</taxon>
        <taxon>Streptophyta</taxon>
        <taxon>Embryophyta</taxon>
        <taxon>Tracheophyta</taxon>
        <taxon>Spermatophyta</taxon>
        <taxon>Magnoliopsida</taxon>
        <taxon>eudicotyledons</taxon>
        <taxon>Gunneridae</taxon>
        <taxon>Pentapetalae</taxon>
        <taxon>rosids</taxon>
        <taxon>malvids</taxon>
        <taxon>Sapindales</taxon>
        <taxon>Sapindaceae</taxon>
        <taxon>Hippocastanoideae</taxon>
        <taxon>Acereae</taxon>
        <taxon>Acer</taxon>
    </lineage>
</organism>
<reference evidence="1" key="1">
    <citation type="journal article" date="2022" name="Plant J.">
        <title>Strategies of tolerance reflected in two North American maple genomes.</title>
        <authorList>
            <person name="McEvoy S.L."/>
            <person name="Sezen U.U."/>
            <person name="Trouern-Trend A."/>
            <person name="McMahon S.M."/>
            <person name="Schaberg P.G."/>
            <person name="Yang J."/>
            <person name="Wegrzyn J.L."/>
            <person name="Swenson N.G."/>
        </authorList>
    </citation>
    <scope>NUCLEOTIDE SEQUENCE</scope>
    <source>
        <strain evidence="1">91603</strain>
    </source>
</reference>